<evidence type="ECO:0000256" key="2">
    <source>
        <dbReference type="ARBA" id="ARBA00011738"/>
    </source>
</evidence>
<dbReference type="EC" id="2.7.1.100" evidence="3"/>
<reference evidence="9" key="1">
    <citation type="submission" date="2020-12" db="EMBL/GenBank/DDBJ databases">
        <title>Vagococcus allomyrinae sp. nov. and Enterococcus lavae sp. nov., isolated from the larvae of Allomyrina dichotoma.</title>
        <authorList>
            <person name="Lee S.D."/>
        </authorList>
    </citation>
    <scope>NUCLEOTIDE SEQUENCE</scope>
    <source>
        <strain evidence="9">BWB3-3</strain>
    </source>
</reference>
<protein>
    <recommendedName>
        <fullName evidence="3">S-methyl-5-thioribose kinase</fullName>
        <ecNumber evidence="3">2.7.1.100</ecNumber>
    </recommendedName>
</protein>
<evidence type="ECO:0000259" key="8">
    <source>
        <dbReference type="Pfam" id="PF01636"/>
    </source>
</evidence>
<dbReference type="Gene3D" id="3.90.1200.10">
    <property type="match status" value="1"/>
</dbReference>
<dbReference type="GO" id="GO:0009086">
    <property type="term" value="P:methionine biosynthetic process"/>
    <property type="evidence" value="ECO:0007669"/>
    <property type="project" value="InterPro"/>
</dbReference>
<dbReference type="Proteomes" id="UP000674938">
    <property type="component" value="Unassembled WGS sequence"/>
</dbReference>
<dbReference type="InterPro" id="IPR011009">
    <property type="entry name" value="Kinase-like_dom_sf"/>
</dbReference>
<keyword evidence="4 9" id="KW-0808">Transferase</keyword>
<evidence type="ECO:0000256" key="7">
    <source>
        <dbReference type="ARBA" id="ARBA00022840"/>
    </source>
</evidence>
<organism evidence="9 10">
    <name type="scientific">Vagococcus allomyrinae</name>
    <dbReference type="NCBI Taxonomy" id="2794353"/>
    <lineage>
        <taxon>Bacteria</taxon>
        <taxon>Bacillati</taxon>
        <taxon>Bacillota</taxon>
        <taxon>Bacilli</taxon>
        <taxon>Lactobacillales</taxon>
        <taxon>Enterococcaceae</taxon>
        <taxon>Vagococcus</taxon>
    </lineage>
</organism>
<dbReference type="InterPro" id="IPR009212">
    <property type="entry name" value="Methylthioribose_kinase"/>
</dbReference>
<comment type="subunit">
    <text evidence="2">Homodimer.</text>
</comment>
<dbReference type="InterPro" id="IPR002575">
    <property type="entry name" value="Aminoglycoside_PTrfase"/>
</dbReference>
<dbReference type="GO" id="GO:0046522">
    <property type="term" value="F:S-methyl-5-thioribose kinase activity"/>
    <property type="evidence" value="ECO:0007669"/>
    <property type="project" value="UniProtKB-EC"/>
</dbReference>
<dbReference type="AlphaFoldDB" id="A0A940P9X1"/>
<keyword evidence="5" id="KW-0547">Nucleotide-binding</keyword>
<evidence type="ECO:0000256" key="5">
    <source>
        <dbReference type="ARBA" id="ARBA00022741"/>
    </source>
</evidence>
<accession>A0A940P9X1</accession>
<keyword evidence="6 9" id="KW-0418">Kinase</keyword>
<evidence type="ECO:0000256" key="6">
    <source>
        <dbReference type="ARBA" id="ARBA00022777"/>
    </source>
</evidence>
<sequence>MTKKDFTQEYFRFNEQDAIDYAIDVLDFFDDSTSLACVEIGDGNLNYIFKVYDQVSGKSVIIKQAGPIARISADIKLSPDRNRIESEILKMQYELTGGGVPEVYNYDSNMNCTAMEDLSDHVILRTGLLEYQIYPALAKQLAKFMVETLLPTSDVVMPHKEKKEAVKNFINPELCEISEDLVFTEPYYDCERNDMLAPTRDYVQQSIWNDAELKLAVAKLKFNFMTNTESLIHGDLHSGSIFAKSDSTKVIDPEFAFYGPAGYDVGNVLAHFILSSLNAKYTEEAPKEFSEWIDVTLGETLDSFIELYEQEWDDLVTDEMAKVKGFKEVYLANLLRDTASFAGTEIIRRIVGLAHVVDITSLPEEQRLLAEKEALEIGKKLIKESQNFTSGQDYRALFN</sequence>
<dbReference type="NCBIfam" id="TIGR01767">
    <property type="entry name" value="MTRK"/>
    <property type="match status" value="1"/>
</dbReference>
<dbReference type="PANTHER" id="PTHR34273">
    <property type="entry name" value="METHYLTHIORIBOSE KINASE"/>
    <property type="match status" value="1"/>
</dbReference>
<dbReference type="Pfam" id="PF01636">
    <property type="entry name" value="APH"/>
    <property type="match status" value="1"/>
</dbReference>
<proteinExistence type="inferred from homology"/>
<feature type="domain" description="Aminoglycoside phosphotransferase" evidence="8">
    <location>
        <begin position="100"/>
        <end position="272"/>
    </location>
</feature>
<dbReference type="GO" id="GO:0005524">
    <property type="term" value="F:ATP binding"/>
    <property type="evidence" value="ECO:0007669"/>
    <property type="project" value="UniProtKB-KW"/>
</dbReference>
<gene>
    <name evidence="9" type="primary">mtnK</name>
    <name evidence="9" type="ORF">I6N95_00785</name>
</gene>
<comment type="similarity">
    <text evidence="1">Belongs to the methylthioribose kinase family.</text>
</comment>
<dbReference type="SUPFAM" id="SSF56112">
    <property type="entry name" value="Protein kinase-like (PK-like)"/>
    <property type="match status" value="1"/>
</dbReference>
<dbReference type="RefSeq" id="WP_209524435.1">
    <property type="nucleotide sequence ID" value="NZ_JAEEGA010000001.1"/>
</dbReference>
<dbReference type="EMBL" id="JAEEGA010000001">
    <property type="protein sequence ID" value="MBP1039531.1"/>
    <property type="molecule type" value="Genomic_DNA"/>
</dbReference>
<keyword evidence="7" id="KW-0067">ATP-binding</keyword>
<evidence type="ECO:0000256" key="4">
    <source>
        <dbReference type="ARBA" id="ARBA00022679"/>
    </source>
</evidence>
<evidence type="ECO:0000256" key="3">
    <source>
        <dbReference type="ARBA" id="ARBA00012128"/>
    </source>
</evidence>
<evidence type="ECO:0000313" key="9">
    <source>
        <dbReference type="EMBL" id="MBP1039531.1"/>
    </source>
</evidence>
<keyword evidence="10" id="KW-1185">Reference proteome</keyword>
<comment type="caution">
    <text evidence="9">The sequence shown here is derived from an EMBL/GenBank/DDBJ whole genome shotgun (WGS) entry which is preliminary data.</text>
</comment>
<name>A0A940P9X1_9ENTE</name>
<dbReference type="Gene3D" id="3.30.200.20">
    <property type="entry name" value="Phosphorylase Kinase, domain 1"/>
    <property type="match status" value="1"/>
</dbReference>
<evidence type="ECO:0000313" key="10">
    <source>
        <dbReference type="Proteomes" id="UP000674938"/>
    </source>
</evidence>
<evidence type="ECO:0000256" key="1">
    <source>
        <dbReference type="ARBA" id="ARBA00010165"/>
    </source>
</evidence>
<dbReference type="PIRSF" id="PIRSF031134">
    <property type="entry name" value="MTRK"/>
    <property type="match status" value="1"/>
</dbReference>
<dbReference type="PANTHER" id="PTHR34273:SF2">
    <property type="entry name" value="METHYLTHIORIBOSE KINASE"/>
    <property type="match status" value="1"/>
</dbReference>